<protein>
    <recommendedName>
        <fullName evidence="1">YbaK/aminoacyl-tRNA synthetase-associated domain-containing protein</fullName>
    </recommendedName>
</protein>
<dbReference type="EMBL" id="PKHA01000001">
    <property type="protein sequence ID" value="PKY99580.1"/>
    <property type="molecule type" value="Genomic_DNA"/>
</dbReference>
<dbReference type="Pfam" id="PF04073">
    <property type="entry name" value="tRNA_edit"/>
    <property type="match status" value="1"/>
</dbReference>
<evidence type="ECO:0000313" key="3">
    <source>
        <dbReference type="Proteomes" id="UP000234778"/>
    </source>
</evidence>
<proteinExistence type="predicted"/>
<accession>A0A2I1KVC7</accession>
<name>A0A2I1KVC7_9ACTO</name>
<dbReference type="SUPFAM" id="SSF55826">
    <property type="entry name" value="YbaK/ProRS associated domain"/>
    <property type="match status" value="1"/>
</dbReference>
<dbReference type="Gene3D" id="3.90.960.10">
    <property type="entry name" value="YbaK/aminoacyl-tRNA synthetase-associated domain"/>
    <property type="match status" value="1"/>
</dbReference>
<sequence>MSNERRDPALVLGEEIGWLRALDHPELLASPVAEALQALEHTHPDLADQARVCAIDPSLSDTDALNEHFRLDPDATGNCVLVAGKRAGERRVAACVVRASDFADVNHVVKKLLDVHKASFLPMEQAVELSGMEYGGITPVGLPTSWRLLVDAQVAARQTVLIGSGVRASKLLVPGALLAALETAEVIQGLGIAPR</sequence>
<evidence type="ECO:0000313" key="2">
    <source>
        <dbReference type="EMBL" id="PKY99580.1"/>
    </source>
</evidence>
<comment type="caution">
    <text evidence="2">The sequence shown here is derived from an EMBL/GenBank/DDBJ whole genome shotgun (WGS) entry which is preliminary data.</text>
</comment>
<dbReference type="GO" id="GO:0002161">
    <property type="term" value="F:aminoacyl-tRNA deacylase activity"/>
    <property type="evidence" value="ECO:0007669"/>
    <property type="project" value="InterPro"/>
</dbReference>
<feature type="domain" description="YbaK/aminoacyl-tRNA synthetase-associated" evidence="1">
    <location>
        <begin position="57"/>
        <end position="177"/>
    </location>
</feature>
<dbReference type="Proteomes" id="UP000234778">
    <property type="component" value="Unassembled WGS sequence"/>
</dbReference>
<dbReference type="RefSeq" id="WP_006549627.1">
    <property type="nucleotide sequence ID" value="NZ_JADNGB010000001.1"/>
</dbReference>
<evidence type="ECO:0000259" key="1">
    <source>
        <dbReference type="Pfam" id="PF04073"/>
    </source>
</evidence>
<dbReference type="InterPro" id="IPR036754">
    <property type="entry name" value="YbaK/aa-tRNA-synt-asso_dom_sf"/>
</dbReference>
<dbReference type="AlphaFoldDB" id="A0A2I1KVC7"/>
<reference evidence="2 3" key="1">
    <citation type="submission" date="2017-12" db="EMBL/GenBank/DDBJ databases">
        <title>Phylogenetic diversity of female urinary microbiome.</title>
        <authorList>
            <person name="Thomas-White K."/>
            <person name="Wolfe A.J."/>
        </authorList>
    </citation>
    <scope>NUCLEOTIDE SEQUENCE [LARGE SCALE GENOMIC DNA]</scope>
    <source>
        <strain evidence="2 3">UMB0319</strain>
    </source>
</reference>
<organism evidence="2 3">
    <name type="scientific">Actinomyces urogenitalis</name>
    <dbReference type="NCBI Taxonomy" id="103621"/>
    <lineage>
        <taxon>Bacteria</taxon>
        <taxon>Bacillati</taxon>
        <taxon>Actinomycetota</taxon>
        <taxon>Actinomycetes</taxon>
        <taxon>Actinomycetales</taxon>
        <taxon>Actinomycetaceae</taxon>
        <taxon>Actinomyces</taxon>
    </lineage>
</organism>
<dbReference type="GeneID" id="81707611"/>
<dbReference type="InterPro" id="IPR007214">
    <property type="entry name" value="YbaK/aa-tRNA-synth-assoc-dom"/>
</dbReference>
<gene>
    <name evidence="2" type="ORF">CYJ26_01435</name>
</gene>